<dbReference type="AlphaFoldDB" id="A0A0F8Y267"/>
<protein>
    <recommendedName>
        <fullName evidence="1">Cupin type-2 domain-containing protein</fullName>
    </recommendedName>
</protein>
<sequence>MKESGKGDGIPEWIGNTPFPPGKKRVCRITRDMYVGFLYGFETAQVENQVFVSTDMIFMAEWTLPPGSHYEPPGYHLHGDECYYLLEGEATGFNPETGETFTFGKGDAMIIPQCTRHQIFNMTDKRIVAIACVAPAIWADDGMGTIIPRVEAPRFYKGRDKLSGGLAVPPYRLPELKRNIDSIGIWPAPGPELRKAKQLVIVRPRDQLALIHGVERHVLFSFVVSSDFMHLGVLTAPVASVSEFETHEGDEVINVLEGELCVRISSFKEERSDDATYPHYKLLEGNKMFIPAGVT</sequence>
<dbReference type="InterPro" id="IPR011051">
    <property type="entry name" value="RmlC_Cupin_sf"/>
</dbReference>
<dbReference type="InterPro" id="IPR013096">
    <property type="entry name" value="Cupin_2"/>
</dbReference>
<evidence type="ECO:0000313" key="2">
    <source>
        <dbReference type="EMBL" id="KKK48314.1"/>
    </source>
</evidence>
<gene>
    <name evidence="2" type="ORF">LCGC14_3146360</name>
</gene>
<dbReference type="Gene3D" id="2.60.120.10">
    <property type="entry name" value="Jelly Rolls"/>
    <property type="match status" value="1"/>
</dbReference>
<dbReference type="EMBL" id="LAZR01069128">
    <property type="protein sequence ID" value="KKK48314.1"/>
    <property type="molecule type" value="Genomic_DNA"/>
</dbReference>
<dbReference type="InterPro" id="IPR014710">
    <property type="entry name" value="RmlC-like_jellyroll"/>
</dbReference>
<accession>A0A0F8Y267</accession>
<proteinExistence type="predicted"/>
<evidence type="ECO:0000259" key="1">
    <source>
        <dbReference type="Pfam" id="PF07883"/>
    </source>
</evidence>
<name>A0A0F8Y267_9ZZZZ</name>
<dbReference type="SUPFAM" id="SSF51182">
    <property type="entry name" value="RmlC-like cupins"/>
    <property type="match status" value="1"/>
</dbReference>
<reference evidence="2" key="1">
    <citation type="journal article" date="2015" name="Nature">
        <title>Complex archaea that bridge the gap between prokaryotes and eukaryotes.</title>
        <authorList>
            <person name="Spang A."/>
            <person name="Saw J.H."/>
            <person name="Jorgensen S.L."/>
            <person name="Zaremba-Niedzwiedzka K."/>
            <person name="Martijn J."/>
            <person name="Lind A.E."/>
            <person name="van Eijk R."/>
            <person name="Schleper C."/>
            <person name="Guy L."/>
            <person name="Ettema T.J."/>
        </authorList>
    </citation>
    <scope>NUCLEOTIDE SEQUENCE</scope>
</reference>
<comment type="caution">
    <text evidence="2">The sequence shown here is derived from an EMBL/GenBank/DDBJ whole genome shotgun (WGS) entry which is preliminary data.</text>
</comment>
<organism evidence="2">
    <name type="scientific">marine sediment metagenome</name>
    <dbReference type="NCBI Taxonomy" id="412755"/>
    <lineage>
        <taxon>unclassified sequences</taxon>
        <taxon>metagenomes</taxon>
        <taxon>ecological metagenomes</taxon>
    </lineage>
</organism>
<feature type="non-terminal residue" evidence="2">
    <location>
        <position position="295"/>
    </location>
</feature>
<feature type="domain" description="Cupin type-2" evidence="1">
    <location>
        <begin position="61"/>
        <end position="130"/>
    </location>
</feature>
<dbReference type="Pfam" id="PF07883">
    <property type="entry name" value="Cupin_2"/>
    <property type="match status" value="1"/>
</dbReference>